<feature type="compositionally biased region" description="Basic and acidic residues" evidence="1">
    <location>
        <begin position="1"/>
        <end position="18"/>
    </location>
</feature>
<evidence type="ECO:0000313" key="2">
    <source>
        <dbReference type="EMBL" id="ABD86686.1"/>
    </source>
</evidence>
<dbReference type="AlphaFoldDB" id="Q21AA0"/>
<organism evidence="2">
    <name type="scientific">Rhodopseudomonas palustris (strain BisB18)</name>
    <dbReference type="NCBI Taxonomy" id="316056"/>
    <lineage>
        <taxon>Bacteria</taxon>
        <taxon>Pseudomonadati</taxon>
        <taxon>Pseudomonadota</taxon>
        <taxon>Alphaproteobacteria</taxon>
        <taxon>Hyphomicrobiales</taxon>
        <taxon>Nitrobacteraceae</taxon>
        <taxon>Rhodopseudomonas</taxon>
    </lineage>
</organism>
<proteinExistence type="predicted"/>
<accession>Q21AA0</accession>
<reference evidence="2" key="1">
    <citation type="submission" date="2006-03" db="EMBL/GenBank/DDBJ databases">
        <title>Complete sequence of Rhodopseudomonas palustris BisB18.</title>
        <authorList>
            <consortium name="US DOE Joint Genome Institute"/>
            <person name="Copeland A."/>
            <person name="Lucas S."/>
            <person name="Lapidus A."/>
            <person name="Barry K."/>
            <person name="Detter J.C."/>
            <person name="Glavina del Rio T."/>
            <person name="Hammon N."/>
            <person name="Israni S."/>
            <person name="Dalin E."/>
            <person name="Tice H."/>
            <person name="Pitluck S."/>
            <person name="Chain P."/>
            <person name="Malfatti S."/>
            <person name="Shin M."/>
            <person name="Vergez L."/>
            <person name="Schmutz J."/>
            <person name="Larimer F."/>
            <person name="Land M."/>
            <person name="Hauser L."/>
            <person name="Pelletier D.A."/>
            <person name="Kyrpides N."/>
            <person name="Anderson I."/>
            <person name="Oda Y."/>
            <person name="Harwood C.S."/>
            <person name="Richardson P."/>
        </authorList>
    </citation>
    <scope>NUCLEOTIDE SEQUENCE [LARGE SCALE GENOMIC DNA]</scope>
    <source>
        <strain evidence="2">BisB18</strain>
    </source>
</reference>
<dbReference type="eggNOG" id="ENOG5033ETF">
    <property type="taxonomic scope" value="Bacteria"/>
</dbReference>
<dbReference type="RefSeq" id="WP_011471591.1">
    <property type="nucleotide sequence ID" value="NC_007925.1"/>
</dbReference>
<sequence>MDSEQRHNVPVRGDERSPVEATDDATVAAPPSPALDEEPPAPGQWLGTSSSTLNAIERLNAAIDEETERLEIRVSVDLEESSRRKNHGLLELTRAMRLAQGAAVDPRVVPHLARLRASLVRNQAALQIHLDAVRQVSAIIARSIQEVESDGTYSAAGSRRCK</sequence>
<dbReference type="HOGENOM" id="CLU_1659389_0_0_5"/>
<gene>
    <name evidence="2" type="ordered locus">RPC_1122</name>
</gene>
<feature type="region of interest" description="Disordered" evidence="1">
    <location>
        <begin position="1"/>
        <end position="48"/>
    </location>
</feature>
<evidence type="ECO:0000256" key="1">
    <source>
        <dbReference type="SAM" id="MobiDB-lite"/>
    </source>
</evidence>
<protein>
    <submittedName>
        <fullName evidence="2">Uncharacterized protein</fullName>
    </submittedName>
</protein>
<dbReference type="EMBL" id="CP000301">
    <property type="protein sequence ID" value="ABD86686.1"/>
    <property type="molecule type" value="Genomic_DNA"/>
</dbReference>
<name>Q21AA0_RHOPB</name>
<dbReference type="OrthoDB" id="8252306at2"/>
<dbReference type="STRING" id="316056.RPC_1122"/>
<dbReference type="KEGG" id="rpc:RPC_1122"/>